<gene>
    <name evidence="1" type="ORF">DSO57_1038223</name>
</gene>
<dbReference type="EMBL" id="QTSX02003304">
    <property type="protein sequence ID" value="KAJ9071307.1"/>
    <property type="molecule type" value="Genomic_DNA"/>
</dbReference>
<sequence>MKVASFILVGLAAAQCPVRREFRELSQQEQQIYFNAVKRLHQTPFYYQGARTMFEYFTKVHIDTSPLIHGTSLFLPWHREFTHMYEKELRKIDPRVVLPYWDWSLDSADPHQSRVLQMMGGNGDYRRDYCVTQGPFAYWQVNLPSSHCLRRDYDMGQRLSPFSTPESISLDCNEPSYSEFAMRFEIKHGNPHVNIGGNNGDFSTMHSPNDPLFYMHHAFVDMVWAEWQQRNPNSPFEGSRFGERYNANTVLPFFNITVGDTLETSRYCYFYNRYPRFIQPQQLPPTIQPAFTTFSNNNPFLSNWGRQRLSLLLLNRGRGFPRTRLDLPGVKTDFKEKKRNPLPDSFIRMNNFDPDVVRELERQDNKLVDLMNSLSYSPMNYAQSVIDNFA</sequence>
<organism evidence="1 2">
    <name type="scientific">Entomophthora muscae</name>
    <dbReference type="NCBI Taxonomy" id="34485"/>
    <lineage>
        <taxon>Eukaryota</taxon>
        <taxon>Fungi</taxon>
        <taxon>Fungi incertae sedis</taxon>
        <taxon>Zoopagomycota</taxon>
        <taxon>Entomophthoromycotina</taxon>
        <taxon>Entomophthoromycetes</taxon>
        <taxon>Entomophthorales</taxon>
        <taxon>Entomophthoraceae</taxon>
        <taxon>Entomophthora</taxon>
    </lineage>
</organism>
<proteinExistence type="predicted"/>
<reference evidence="1" key="1">
    <citation type="submission" date="2022-04" db="EMBL/GenBank/DDBJ databases">
        <title>Genome of the entomopathogenic fungus Entomophthora muscae.</title>
        <authorList>
            <person name="Elya C."/>
            <person name="Lovett B.R."/>
            <person name="Lee E."/>
            <person name="Macias A.M."/>
            <person name="Hajek A.E."/>
            <person name="De Bivort B.L."/>
            <person name="Kasson M.T."/>
            <person name="De Fine Licht H.H."/>
            <person name="Stajich J.E."/>
        </authorList>
    </citation>
    <scope>NUCLEOTIDE SEQUENCE</scope>
    <source>
        <strain evidence="1">Berkeley</strain>
    </source>
</reference>
<name>A0ACC2T9U2_9FUNG</name>
<keyword evidence="2" id="KW-1185">Reference proteome</keyword>
<comment type="caution">
    <text evidence="1">The sequence shown here is derived from an EMBL/GenBank/DDBJ whole genome shotgun (WGS) entry which is preliminary data.</text>
</comment>
<accession>A0ACC2T9U2</accession>
<evidence type="ECO:0000313" key="1">
    <source>
        <dbReference type="EMBL" id="KAJ9071307.1"/>
    </source>
</evidence>
<dbReference type="Proteomes" id="UP001165960">
    <property type="component" value="Unassembled WGS sequence"/>
</dbReference>
<evidence type="ECO:0000313" key="2">
    <source>
        <dbReference type="Proteomes" id="UP001165960"/>
    </source>
</evidence>
<protein>
    <submittedName>
        <fullName evidence="1">Uncharacterized protein</fullName>
    </submittedName>
</protein>